<evidence type="ECO:0000313" key="1">
    <source>
        <dbReference type="EMBL" id="KNC72706.1"/>
    </source>
</evidence>
<evidence type="ECO:0000313" key="2">
    <source>
        <dbReference type="Proteomes" id="UP000054560"/>
    </source>
</evidence>
<organism evidence="1 2">
    <name type="scientific">Sphaeroforma arctica JP610</name>
    <dbReference type="NCBI Taxonomy" id="667725"/>
    <lineage>
        <taxon>Eukaryota</taxon>
        <taxon>Ichthyosporea</taxon>
        <taxon>Ichthyophonida</taxon>
        <taxon>Sphaeroforma</taxon>
    </lineage>
</organism>
<proteinExistence type="predicted"/>
<dbReference type="EMBL" id="KQ246625">
    <property type="protein sequence ID" value="KNC72706.1"/>
    <property type="molecule type" value="Genomic_DNA"/>
</dbReference>
<keyword evidence="2" id="KW-1185">Reference proteome</keyword>
<accession>A0A0L0F834</accession>
<sequence length="62" mass="7049">MTQEAVNRKLEAKVKKAARKRAEVDEDDTAHKGIGTKKFKSNILLRELLKETATRNSRPRTA</sequence>
<reference evidence="1 2" key="1">
    <citation type="submission" date="2011-02" db="EMBL/GenBank/DDBJ databases">
        <title>The Genome Sequence of Sphaeroforma arctica JP610.</title>
        <authorList>
            <consortium name="The Broad Institute Genome Sequencing Platform"/>
            <person name="Russ C."/>
            <person name="Cuomo C."/>
            <person name="Young S.K."/>
            <person name="Zeng Q."/>
            <person name="Gargeya S."/>
            <person name="Alvarado L."/>
            <person name="Berlin A."/>
            <person name="Chapman S.B."/>
            <person name="Chen Z."/>
            <person name="Freedman E."/>
            <person name="Gellesch M."/>
            <person name="Goldberg J."/>
            <person name="Griggs A."/>
            <person name="Gujja S."/>
            <person name="Heilman E."/>
            <person name="Heiman D."/>
            <person name="Howarth C."/>
            <person name="Mehta T."/>
            <person name="Neiman D."/>
            <person name="Pearson M."/>
            <person name="Roberts A."/>
            <person name="Saif S."/>
            <person name="Shea T."/>
            <person name="Shenoy N."/>
            <person name="Sisk P."/>
            <person name="Stolte C."/>
            <person name="Sykes S."/>
            <person name="White J."/>
            <person name="Yandava C."/>
            <person name="Burger G."/>
            <person name="Gray M.W."/>
            <person name="Holland P.W.H."/>
            <person name="King N."/>
            <person name="Lang F.B.F."/>
            <person name="Roger A.J."/>
            <person name="Ruiz-Trillo I."/>
            <person name="Haas B."/>
            <person name="Nusbaum C."/>
            <person name="Birren B."/>
        </authorList>
    </citation>
    <scope>NUCLEOTIDE SEQUENCE [LARGE SCALE GENOMIC DNA]</scope>
    <source>
        <strain evidence="1 2">JP610</strain>
    </source>
</reference>
<protein>
    <submittedName>
        <fullName evidence="1">Uncharacterized protein</fullName>
    </submittedName>
</protein>
<dbReference type="RefSeq" id="XP_014146608.1">
    <property type="nucleotide sequence ID" value="XM_014291133.1"/>
</dbReference>
<dbReference type="Proteomes" id="UP000054560">
    <property type="component" value="Unassembled WGS sequence"/>
</dbReference>
<dbReference type="AlphaFoldDB" id="A0A0L0F834"/>
<dbReference type="GeneID" id="25915238"/>
<gene>
    <name evidence="1" type="ORF">SARC_14734</name>
</gene>
<name>A0A0L0F834_9EUKA</name>